<feature type="chain" id="PRO_5045196937" description="DUF3993 domain-containing protein" evidence="1">
    <location>
        <begin position="27"/>
        <end position="188"/>
    </location>
</feature>
<feature type="signal peptide" evidence="1">
    <location>
        <begin position="1"/>
        <end position="26"/>
    </location>
</feature>
<protein>
    <recommendedName>
        <fullName evidence="4">DUF3993 domain-containing protein</fullName>
    </recommendedName>
</protein>
<comment type="caution">
    <text evidence="2">The sequence shown here is derived from an EMBL/GenBank/DDBJ whole genome shotgun (WGS) entry which is preliminary data.</text>
</comment>
<keyword evidence="3" id="KW-1185">Reference proteome</keyword>
<evidence type="ECO:0000313" key="3">
    <source>
        <dbReference type="Proteomes" id="UP000608420"/>
    </source>
</evidence>
<accession>A0ABQ1VS27</accession>
<sequence length="188" mass="21218">MSNPLSKIMAALLAVALLLLFPAVQAAEREEDIAVLAAYNTMVQFTDAVRNKGYLSAGMYEDFMRDLAVSGRIYEVELEHRYKKYHPEYRDPADSTSFQDRFSVVYDSYYTSDLLSRLFPDSVPESDGVQQSADRLYKLETGDFFSVSLTRRSVTPYEILSGFLYAGSALGRSQQVLLYGGMVLNEDH</sequence>
<name>A0ABQ1VS27_9BACL</name>
<proteinExistence type="predicted"/>
<evidence type="ECO:0008006" key="4">
    <source>
        <dbReference type="Google" id="ProtNLM"/>
    </source>
</evidence>
<keyword evidence="1" id="KW-0732">Signal</keyword>
<evidence type="ECO:0000256" key="1">
    <source>
        <dbReference type="SAM" id="SignalP"/>
    </source>
</evidence>
<dbReference type="RefSeq" id="WP_120462127.1">
    <property type="nucleotide sequence ID" value="NZ_BMIW01000008.1"/>
</dbReference>
<organism evidence="2 3">
    <name type="scientific">Paenibacillus aceti</name>
    <dbReference type="NCBI Taxonomy" id="1820010"/>
    <lineage>
        <taxon>Bacteria</taxon>
        <taxon>Bacillati</taxon>
        <taxon>Bacillota</taxon>
        <taxon>Bacilli</taxon>
        <taxon>Bacillales</taxon>
        <taxon>Paenibacillaceae</taxon>
        <taxon>Paenibacillus</taxon>
    </lineage>
</organism>
<dbReference type="Proteomes" id="UP000608420">
    <property type="component" value="Unassembled WGS sequence"/>
</dbReference>
<dbReference type="EMBL" id="BMIW01000008">
    <property type="protein sequence ID" value="GGF94365.1"/>
    <property type="molecule type" value="Genomic_DNA"/>
</dbReference>
<evidence type="ECO:0000313" key="2">
    <source>
        <dbReference type="EMBL" id="GGF94365.1"/>
    </source>
</evidence>
<gene>
    <name evidence="2" type="ORF">GCM10010913_14840</name>
</gene>
<reference evidence="3" key="1">
    <citation type="journal article" date="2019" name="Int. J. Syst. Evol. Microbiol.">
        <title>The Global Catalogue of Microorganisms (GCM) 10K type strain sequencing project: providing services to taxonomists for standard genome sequencing and annotation.</title>
        <authorList>
            <consortium name="The Broad Institute Genomics Platform"/>
            <consortium name="The Broad Institute Genome Sequencing Center for Infectious Disease"/>
            <person name="Wu L."/>
            <person name="Ma J."/>
        </authorList>
    </citation>
    <scope>NUCLEOTIDE SEQUENCE [LARGE SCALE GENOMIC DNA]</scope>
    <source>
        <strain evidence="3">CGMCC 1.15420</strain>
    </source>
</reference>